<evidence type="ECO:0000256" key="1">
    <source>
        <dbReference type="ARBA" id="ARBA00004651"/>
    </source>
</evidence>
<dbReference type="OrthoDB" id="3613552at2"/>
<dbReference type="AlphaFoldDB" id="A0A024QDB4"/>
<feature type="transmembrane region" description="Helical" evidence="7">
    <location>
        <begin position="259"/>
        <end position="280"/>
    </location>
</feature>
<dbReference type="Gene3D" id="1.20.1250.20">
    <property type="entry name" value="MFS general substrate transporter like domains"/>
    <property type="match status" value="1"/>
</dbReference>
<evidence type="ECO:0000256" key="2">
    <source>
        <dbReference type="ARBA" id="ARBA00022448"/>
    </source>
</evidence>
<name>A0A024QDB4_9BACI</name>
<dbReference type="InterPro" id="IPR036259">
    <property type="entry name" value="MFS_trans_sf"/>
</dbReference>
<evidence type="ECO:0000256" key="3">
    <source>
        <dbReference type="ARBA" id="ARBA00022475"/>
    </source>
</evidence>
<dbReference type="InterPro" id="IPR020846">
    <property type="entry name" value="MFS_dom"/>
</dbReference>
<evidence type="ECO:0000259" key="8">
    <source>
        <dbReference type="PROSITE" id="PS50850"/>
    </source>
</evidence>
<reference evidence="9 10" key="1">
    <citation type="submission" date="2014-03" db="EMBL/GenBank/DDBJ databases">
        <authorList>
            <person name="Urmite Genomes U."/>
        </authorList>
    </citation>
    <scope>NUCLEOTIDE SEQUENCE [LARGE SCALE GENOMIC DNA]</scope>
    <source>
        <strain evidence="9 10">Vm-5</strain>
    </source>
</reference>
<dbReference type="GO" id="GO:0005886">
    <property type="term" value="C:plasma membrane"/>
    <property type="evidence" value="ECO:0007669"/>
    <property type="project" value="UniProtKB-SubCell"/>
</dbReference>
<keyword evidence="10" id="KW-1185">Reference proteome</keyword>
<feature type="transmembrane region" description="Helical" evidence="7">
    <location>
        <begin position="169"/>
        <end position="191"/>
    </location>
</feature>
<keyword evidence="5 7" id="KW-1133">Transmembrane helix</keyword>
<feature type="transmembrane region" description="Helical" evidence="7">
    <location>
        <begin position="102"/>
        <end position="121"/>
    </location>
</feature>
<evidence type="ECO:0000256" key="5">
    <source>
        <dbReference type="ARBA" id="ARBA00022989"/>
    </source>
</evidence>
<keyword evidence="6 7" id="KW-0472">Membrane</keyword>
<dbReference type="EMBL" id="CCDP010000002">
    <property type="protein sequence ID" value="CDQ40513.1"/>
    <property type="molecule type" value="Genomic_DNA"/>
</dbReference>
<evidence type="ECO:0000313" key="10">
    <source>
        <dbReference type="Proteomes" id="UP000028875"/>
    </source>
</evidence>
<comment type="caution">
    <text evidence="9">The sequence shown here is derived from an EMBL/GenBank/DDBJ whole genome shotgun (WGS) entry which is preliminary data.</text>
</comment>
<keyword evidence="4 7" id="KW-0812">Transmembrane</keyword>
<organism evidence="9 10">
    <name type="scientific">Virgibacillus massiliensis</name>
    <dbReference type="NCBI Taxonomy" id="1462526"/>
    <lineage>
        <taxon>Bacteria</taxon>
        <taxon>Bacillati</taxon>
        <taxon>Bacillota</taxon>
        <taxon>Bacilli</taxon>
        <taxon>Bacillales</taxon>
        <taxon>Bacillaceae</taxon>
        <taxon>Virgibacillus</taxon>
    </lineage>
</organism>
<protein>
    <submittedName>
        <fullName evidence="9">Putative bacilysin exporter BacE</fullName>
    </submittedName>
</protein>
<accession>A0A024QDB4</accession>
<feature type="transmembrane region" description="Helical" evidence="7">
    <location>
        <begin position="44"/>
        <end position="69"/>
    </location>
</feature>
<evidence type="ECO:0000256" key="6">
    <source>
        <dbReference type="ARBA" id="ARBA00023136"/>
    </source>
</evidence>
<feature type="transmembrane region" description="Helical" evidence="7">
    <location>
        <begin position="12"/>
        <end position="38"/>
    </location>
</feature>
<feature type="transmembrane region" description="Helical" evidence="7">
    <location>
        <begin position="220"/>
        <end position="247"/>
    </location>
</feature>
<sequence length="401" mass="43470">MSPLFLFNNRIFVLLFASSIFAVVGFSMFLTTTTWYVITDLGSAGTLGLVLIAATVPRILMMAFGGLLADKYKKTTIMFSTNLIQSILLLIIFILVSQDNMTLALLLILSGLFGMLDAFFGPASSSMIPKIVDRTLLQPANAVFQGVDQISFVIGPILAGFLMEQVSVSGSYLVATGLVFLSAVLIFPPYIKESPVEKGTKQTPLQDLKVGFSYIRHSNFLLTGLLVLIILNFFVFGALHVAIPLLVDAYGGTPLNLSYMEVSLGIGLVVGTGFLSMIPIKRRGKTSLSGLVCALIAFIIFSWVPNLILLTVVVFFIGLSMSFVFVPFFTAAQETTDIHVMGRVMSLIFLAMNGFDPVAYALVSGLAAIQIPIQFILFGLGVIGLMITIVLFFTSKPYQQV</sequence>
<dbReference type="PANTHER" id="PTHR43266">
    <property type="entry name" value="MACROLIDE-EFFLUX PROTEIN"/>
    <property type="match status" value="1"/>
</dbReference>
<feature type="transmembrane region" description="Helical" evidence="7">
    <location>
        <begin position="287"/>
        <end position="304"/>
    </location>
</feature>
<dbReference type="STRING" id="1462526.BN990_02838"/>
<dbReference type="PROSITE" id="PS50850">
    <property type="entry name" value="MFS"/>
    <property type="match status" value="1"/>
</dbReference>
<dbReference type="InterPro" id="IPR011701">
    <property type="entry name" value="MFS"/>
</dbReference>
<dbReference type="Pfam" id="PF07690">
    <property type="entry name" value="MFS_1"/>
    <property type="match status" value="1"/>
</dbReference>
<feature type="transmembrane region" description="Helical" evidence="7">
    <location>
        <begin position="375"/>
        <end position="394"/>
    </location>
</feature>
<feature type="transmembrane region" description="Helical" evidence="7">
    <location>
        <begin position="142"/>
        <end position="163"/>
    </location>
</feature>
<feature type="transmembrane region" description="Helical" evidence="7">
    <location>
        <begin position="76"/>
        <end position="96"/>
    </location>
</feature>
<feature type="domain" description="Major facilitator superfamily (MFS) profile" evidence="8">
    <location>
        <begin position="11"/>
        <end position="396"/>
    </location>
</feature>
<feature type="transmembrane region" description="Helical" evidence="7">
    <location>
        <begin position="344"/>
        <end position="369"/>
    </location>
</feature>
<dbReference type="Proteomes" id="UP000028875">
    <property type="component" value="Unassembled WGS sequence"/>
</dbReference>
<evidence type="ECO:0000313" key="9">
    <source>
        <dbReference type="EMBL" id="CDQ40513.1"/>
    </source>
</evidence>
<keyword evidence="3" id="KW-1003">Cell membrane</keyword>
<dbReference type="eggNOG" id="COG2814">
    <property type="taxonomic scope" value="Bacteria"/>
</dbReference>
<dbReference type="CDD" id="cd06173">
    <property type="entry name" value="MFS_MefA_like"/>
    <property type="match status" value="1"/>
</dbReference>
<gene>
    <name evidence="9" type="primary">bacE_1</name>
    <name evidence="9" type="ORF">BN990_02838</name>
</gene>
<keyword evidence="2" id="KW-0813">Transport</keyword>
<proteinExistence type="predicted"/>
<dbReference type="SUPFAM" id="SSF103473">
    <property type="entry name" value="MFS general substrate transporter"/>
    <property type="match status" value="1"/>
</dbReference>
<reference evidence="10" key="2">
    <citation type="submission" date="2014-05" db="EMBL/GenBank/DDBJ databases">
        <title>Draft genome sequence of Virgibacillus massiliensis Vm-5.</title>
        <authorList>
            <person name="Khelaifia S."/>
            <person name="Croce O."/>
            <person name="Lagier J.C."/>
            <person name="Raoult D."/>
        </authorList>
    </citation>
    <scope>NUCLEOTIDE SEQUENCE [LARGE SCALE GENOMIC DNA]</scope>
    <source>
        <strain evidence="10">Vm-5</strain>
    </source>
</reference>
<evidence type="ECO:0000256" key="4">
    <source>
        <dbReference type="ARBA" id="ARBA00022692"/>
    </source>
</evidence>
<comment type="subcellular location">
    <subcellularLocation>
        <location evidence="1">Cell membrane</location>
        <topology evidence="1">Multi-pass membrane protein</topology>
    </subcellularLocation>
</comment>
<dbReference type="GO" id="GO:0022857">
    <property type="term" value="F:transmembrane transporter activity"/>
    <property type="evidence" value="ECO:0007669"/>
    <property type="project" value="InterPro"/>
</dbReference>
<feature type="transmembrane region" description="Helical" evidence="7">
    <location>
        <begin position="310"/>
        <end position="332"/>
    </location>
</feature>
<evidence type="ECO:0000256" key="7">
    <source>
        <dbReference type="SAM" id="Phobius"/>
    </source>
</evidence>
<dbReference type="PANTHER" id="PTHR43266:SF9">
    <property type="entry name" value="PERMEASE, MAJOR FACILITATOR SUPERFAMILY-RELATED"/>
    <property type="match status" value="1"/>
</dbReference>
<dbReference type="RefSeq" id="WP_038245558.1">
    <property type="nucleotide sequence ID" value="NZ_BNER01000011.1"/>
</dbReference>